<comment type="caution">
    <text evidence="1">The sequence shown here is derived from an EMBL/GenBank/DDBJ whole genome shotgun (WGS) entry which is preliminary data.</text>
</comment>
<dbReference type="SUPFAM" id="SSF56112">
    <property type="entry name" value="Protein kinase-like (PK-like)"/>
    <property type="match status" value="1"/>
</dbReference>
<dbReference type="Gene3D" id="3.90.1200.10">
    <property type="match status" value="1"/>
</dbReference>
<gene>
    <name evidence="1" type="ORF">AQJ67_37105</name>
</gene>
<dbReference type="Proteomes" id="UP000053429">
    <property type="component" value="Unassembled WGS sequence"/>
</dbReference>
<proteinExistence type="predicted"/>
<dbReference type="EMBL" id="LMWY01000052">
    <property type="protein sequence ID" value="KUN93995.1"/>
    <property type="molecule type" value="Genomic_DNA"/>
</dbReference>
<dbReference type="STRING" id="661399.AQJ67_37105"/>
<dbReference type="InterPro" id="IPR011009">
    <property type="entry name" value="Kinase-like_dom_sf"/>
</dbReference>
<sequence>MQWTPEGPDQVLIAKVFEEAAARFSARPVGEPRLGWRGRTFGRLVERPGGKAWLRVVAAPAEKVPEKLWSGMATAQAVTGVRKPELMDVWETAEDGLRFRAELSTFVPESVCSATPELREPISLPDQWWRQFRSSLDAVAVTATDRVSVRQDLVTRRLTWVSDGTVPTEVKVFTASHGDMHWANVTSGTCVLLDWEGWGLGPAGFDAAMLHAYSLLVPEVAARVFETFADVLDTPSGRQTQLFAAAELLVMVGRGDHPELEGPLRRQVSGLLAAGGIG</sequence>
<accession>A0A101TKH2</accession>
<organism evidence="1 2">
    <name type="scientific">Streptomyces caeruleatus</name>
    <dbReference type="NCBI Taxonomy" id="661399"/>
    <lineage>
        <taxon>Bacteria</taxon>
        <taxon>Bacillati</taxon>
        <taxon>Actinomycetota</taxon>
        <taxon>Actinomycetes</taxon>
        <taxon>Kitasatosporales</taxon>
        <taxon>Streptomycetaceae</taxon>
        <taxon>Streptomyces</taxon>
    </lineage>
</organism>
<evidence type="ECO:0000313" key="1">
    <source>
        <dbReference type="EMBL" id="KUN93995.1"/>
    </source>
</evidence>
<keyword evidence="2" id="KW-1185">Reference proteome</keyword>
<dbReference type="AlphaFoldDB" id="A0A101TKH2"/>
<name>A0A101TKH2_9ACTN</name>
<reference evidence="1 2" key="1">
    <citation type="submission" date="2015-10" db="EMBL/GenBank/DDBJ databases">
        <title>Draft genome sequence of Streptomyces caeruleatus NRRL B-24802, type strain for the species Streptomyces caeruleatus.</title>
        <authorList>
            <person name="Ruckert C."/>
            <person name="Winkler A."/>
            <person name="Kalinowski J."/>
            <person name="Kampfer P."/>
            <person name="Glaeser S."/>
        </authorList>
    </citation>
    <scope>NUCLEOTIDE SEQUENCE [LARGE SCALE GENOMIC DNA]</scope>
    <source>
        <strain evidence="1 2">NRRL B-24802</strain>
    </source>
</reference>
<evidence type="ECO:0008006" key="3">
    <source>
        <dbReference type="Google" id="ProtNLM"/>
    </source>
</evidence>
<evidence type="ECO:0000313" key="2">
    <source>
        <dbReference type="Proteomes" id="UP000053429"/>
    </source>
</evidence>
<protein>
    <recommendedName>
        <fullName evidence="3">Aminoglycoside phosphotransferase domain-containing protein</fullName>
    </recommendedName>
</protein>